<dbReference type="InterPro" id="IPR043502">
    <property type="entry name" value="DNA/RNA_pol_sf"/>
</dbReference>
<evidence type="ECO:0000313" key="10">
    <source>
        <dbReference type="EMBL" id="SVB42709.1"/>
    </source>
</evidence>
<dbReference type="Gene3D" id="3.90.1600.10">
    <property type="entry name" value="Palm domain of DNA polymerase"/>
    <property type="match status" value="1"/>
</dbReference>
<reference evidence="10" key="1">
    <citation type="submission" date="2018-05" db="EMBL/GenBank/DDBJ databases">
        <authorList>
            <person name="Lanie J.A."/>
            <person name="Ng W.-L."/>
            <person name="Kazmierczak K.M."/>
            <person name="Andrzejewski T.M."/>
            <person name="Davidsen T.M."/>
            <person name="Wayne K.J."/>
            <person name="Tettelin H."/>
            <person name="Glass J.I."/>
            <person name="Rusch D."/>
            <person name="Podicherti R."/>
            <person name="Tsui H.-C.T."/>
            <person name="Winkler M.E."/>
        </authorList>
    </citation>
    <scope>NUCLEOTIDE SEQUENCE</scope>
</reference>
<keyword evidence="5" id="KW-0239">DNA-directed DNA polymerase</keyword>
<dbReference type="InterPro" id="IPR012337">
    <property type="entry name" value="RNaseH-like_sf"/>
</dbReference>
<sequence length="513" mass="60420">MTFYTNVQNWGGKIYYRGIDSSGTHFNKKLDYNPTLFINSPKPTEYKTLEGSYLAPVECGNIRETRDFIKKYEGIDNFQIYGNTNYHYTFITDNFPDQIEYDLSKITVANIDIETGSENGFPNPETAPEPVTAITVSFKGTYYVFGCGEYKVHRNDVKYFDCENELHLLQEFMSFWSKQDIDIVTGWNIKFFDIPYLVNRMNLLFDEPFYYDLSPWQFVSERTVMGFGGAKQQQAYEIMGVGTLDYLDLFRKFTYTNQESYRLDHIAHVELNERKLDYSEYGSLHNLWKEDYQKFIEYNVKDVELVNRLEDKMKLIEMAIVLAYDAKVNYTDVYTQVRMWDTLIYNELRNKGVQLPPKKDSIKDRPYIGAYVKEPIPGMYEWVASFDLDSLYPHLIMQYNISPETLLTDFPQKSLSIDKLLNQEISTDYAKTEDICVGANGFHFTNEYQGFLPEMMERMYAERKKFKNDMLKTTQLLENEKDEKEKFRLIKEVSKLNNMQMARKIQLNSAYGA</sequence>
<evidence type="ECO:0000259" key="9">
    <source>
        <dbReference type="Pfam" id="PF03104"/>
    </source>
</evidence>
<dbReference type="Pfam" id="PF00136">
    <property type="entry name" value="DNA_pol_B"/>
    <property type="match status" value="1"/>
</dbReference>
<dbReference type="GO" id="GO:0003677">
    <property type="term" value="F:DNA binding"/>
    <property type="evidence" value="ECO:0007669"/>
    <property type="project" value="UniProtKB-KW"/>
</dbReference>
<dbReference type="InterPro" id="IPR006172">
    <property type="entry name" value="DNA-dir_DNA_pol_B"/>
</dbReference>
<feature type="domain" description="DNA-directed DNA polymerase family B multifunctional" evidence="8">
    <location>
        <begin position="342"/>
        <end position="512"/>
    </location>
</feature>
<comment type="similarity">
    <text evidence="1">Belongs to the DNA polymerase type-B family.</text>
</comment>
<dbReference type="EC" id="2.7.7.7" evidence="2"/>
<comment type="catalytic activity">
    <reaction evidence="7">
        <text>DNA(n) + a 2'-deoxyribonucleoside 5'-triphosphate = DNA(n+1) + diphosphate</text>
        <dbReference type="Rhea" id="RHEA:22508"/>
        <dbReference type="Rhea" id="RHEA-COMP:17339"/>
        <dbReference type="Rhea" id="RHEA-COMP:17340"/>
        <dbReference type="ChEBI" id="CHEBI:33019"/>
        <dbReference type="ChEBI" id="CHEBI:61560"/>
        <dbReference type="ChEBI" id="CHEBI:173112"/>
        <dbReference type="EC" id="2.7.7.7"/>
    </reaction>
</comment>
<dbReference type="InterPro" id="IPR036397">
    <property type="entry name" value="RNaseH_sf"/>
</dbReference>
<dbReference type="EMBL" id="UINC01041440">
    <property type="protein sequence ID" value="SVB42709.1"/>
    <property type="molecule type" value="Genomic_DNA"/>
</dbReference>
<dbReference type="InterPro" id="IPR050240">
    <property type="entry name" value="DNA_pol_type-B"/>
</dbReference>
<dbReference type="SUPFAM" id="SSF53098">
    <property type="entry name" value="Ribonuclease H-like"/>
    <property type="match status" value="1"/>
</dbReference>
<dbReference type="AlphaFoldDB" id="A0A382DX32"/>
<accession>A0A382DX32</accession>
<evidence type="ECO:0000259" key="8">
    <source>
        <dbReference type="Pfam" id="PF00136"/>
    </source>
</evidence>
<evidence type="ECO:0000256" key="6">
    <source>
        <dbReference type="ARBA" id="ARBA00023125"/>
    </source>
</evidence>
<dbReference type="GO" id="GO:0000166">
    <property type="term" value="F:nucleotide binding"/>
    <property type="evidence" value="ECO:0007669"/>
    <property type="project" value="InterPro"/>
</dbReference>
<dbReference type="PANTHER" id="PTHR10322">
    <property type="entry name" value="DNA POLYMERASE CATALYTIC SUBUNIT"/>
    <property type="match status" value="1"/>
</dbReference>
<feature type="domain" description="DNA-directed DNA polymerase family B exonuclease" evidence="9">
    <location>
        <begin position="96"/>
        <end position="266"/>
    </location>
</feature>
<evidence type="ECO:0000256" key="4">
    <source>
        <dbReference type="ARBA" id="ARBA00022695"/>
    </source>
</evidence>
<name>A0A382DX32_9ZZZZ</name>
<evidence type="ECO:0000256" key="3">
    <source>
        <dbReference type="ARBA" id="ARBA00022679"/>
    </source>
</evidence>
<dbReference type="Gene3D" id="3.30.342.10">
    <property type="entry name" value="DNA Polymerase, chain B, domain 1"/>
    <property type="match status" value="1"/>
</dbReference>
<dbReference type="InterPro" id="IPR006133">
    <property type="entry name" value="DNA-dir_DNA_pol_B_exonuc"/>
</dbReference>
<proteinExistence type="inferred from homology"/>
<dbReference type="Pfam" id="PF03104">
    <property type="entry name" value="DNA_pol_B_exo1"/>
    <property type="match status" value="1"/>
</dbReference>
<evidence type="ECO:0000256" key="1">
    <source>
        <dbReference type="ARBA" id="ARBA00005755"/>
    </source>
</evidence>
<dbReference type="InterPro" id="IPR006134">
    <property type="entry name" value="DNA-dir_DNA_pol_B_multi_dom"/>
</dbReference>
<dbReference type="InterPro" id="IPR023211">
    <property type="entry name" value="DNA_pol_palm_dom_sf"/>
</dbReference>
<keyword evidence="3" id="KW-0808">Transferase</keyword>
<dbReference type="Gene3D" id="3.30.420.10">
    <property type="entry name" value="Ribonuclease H-like superfamily/Ribonuclease H"/>
    <property type="match status" value="1"/>
</dbReference>
<dbReference type="GO" id="GO:0006261">
    <property type="term" value="P:DNA-templated DNA replication"/>
    <property type="evidence" value="ECO:0007669"/>
    <property type="project" value="TreeGrafter"/>
</dbReference>
<gene>
    <name evidence="10" type="ORF">METZ01_LOCUS195563</name>
</gene>
<dbReference type="SMART" id="SM00486">
    <property type="entry name" value="POLBc"/>
    <property type="match status" value="1"/>
</dbReference>
<feature type="non-terminal residue" evidence="10">
    <location>
        <position position="513"/>
    </location>
</feature>
<keyword evidence="4" id="KW-0548">Nucleotidyltransferase</keyword>
<dbReference type="GO" id="GO:0003887">
    <property type="term" value="F:DNA-directed DNA polymerase activity"/>
    <property type="evidence" value="ECO:0007669"/>
    <property type="project" value="UniProtKB-KW"/>
</dbReference>
<evidence type="ECO:0000256" key="5">
    <source>
        <dbReference type="ARBA" id="ARBA00022932"/>
    </source>
</evidence>
<dbReference type="SUPFAM" id="SSF56672">
    <property type="entry name" value="DNA/RNA polymerases"/>
    <property type="match status" value="1"/>
</dbReference>
<organism evidence="10">
    <name type="scientific">marine metagenome</name>
    <dbReference type="NCBI Taxonomy" id="408172"/>
    <lineage>
        <taxon>unclassified sequences</taxon>
        <taxon>metagenomes</taxon>
        <taxon>ecological metagenomes</taxon>
    </lineage>
</organism>
<protein>
    <recommendedName>
        <fullName evidence="2">DNA-directed DNA polymerase</fullName>
        <ecNumber evidence="2">2.7.7.7</ecNumber>
    </recommendedName>
</protein>
<dbReference type="PANTHER" id="PTHR10322:SF23">
    <property type="entry name" value="DNA POLYMERASE DELTA CATALYTIC SUBUNIT"/>
    <property type="match status" value="1"/>
</dbReference>
<dbReference type="Gene3D" id="1.10.287.690">
    <property type="entry name" value="Helix hairpin bin"/>
    <property type="match status" value="1"/>
</dbReference>
<evidence type="ECO:0000256" key="2">
    <source>
        <dbReference type="ARBA" id="ARBA00012417"/>
    </source>
</evidence>
<evidence type="ECO:0000256" key="7">
    <source>
        <dbReference type="ARBA" id="ARBA00049244"/>
    </source>
</evidence>
<keyword evidence="6" id="KW-0238">DNA-binding</keyword>